<evidence type="ECO:0000313" key="1">
    <source>
        <dbReference type="EMBL" id="TWU32164.1"/>
    </source>
</evidence>
<sequence>MNRRGPSRKGISEMSVNPRLRFVSALFVCIALLAVSHAPAGQPPTLSAEGQNEQALHAYLFDKFLEGRKAVYQGNGRDRGLKELTILEEQKEIRDGDELMLPEGTERIAALFRHFGFHGENLDRIKEVHIFPFSPDKAPPRSIQVKEFYRVQMPSIPLADEPFESMKIRFLMKEADAVCRINDLVFYAQKAIPPEFDSIPYRDLGSEFPRQRVEVRIDVDHELSIGGTTDLQRDRWFRMHETPGTHHESLEKWAAERGFLPGRGAFKFNPALTRGWGKGETLKEREDQPGAADLTFFDRYDAGERLRRAIPLYREKPFACCFNDWPEFMSVPLVGRGTPRTEHFNDAAELAGAYVADQIKDAGYTAAWWEVKNESSVQSEWAHHWQEKDGIDGWGLLADFHNRVAESVHTRASDIKVGGPSSAYMQVQVQDFGLFRNQARFIEETRGHLDFFSHHFYENALMLGAHERRGMGYSNYLLGRYEAILDMLRAHMHKVDNVLPILITECGSLQNGRKPSDNWLRLYAWNAYLTKSMQRPDQIDLFVPFIFLQMSWNPYSGDAAFTPKADRKSHSTLGDFEPTTIAHYFDLWRDFDGHRLPVAYERDWLDVVAVHDGERVSLAVTNMGGRQIAIDLSGFADQAGATDASQTRLNYHQGQVVFEPEHPVDVAAIPVDVNETTVIRLRLRQRIDPSAILQQDRWYAVETAVASDGEPLEFQVDVERADTVESARLIIGVHRAGGVTQPLVVDLNDVPIVVDMGDASEFSEFFAPLDASVSTSMLRHRNRISIKAQPGTTITSVQLVTQRPQVSLHKTAP</sequence>
<dbReference type="Gene3D" id="2.60.120.1200">
    <property type="match status" value="1"/>
</dbReference>
<reference evidence="1 2" key="1">
    <citation type="submission" date="2019-02" db="EMBL/GenBank/DDBJ databases">
        <title>Deep-cultivation of Planctomycetes and their phenomic and genomic characterization uncovers novel biology.</title>
        <authorList>
            <person name="Wiegand S."/>
            <person name="Jogler M."/>
            <person name="Boedeker C."/>
            <person name="Pinto D."/>
            <person name="Vollmers J."/>
            <person name="Rivas-Marin E."/>
            <person name="Kohn T."/>
            <person name="Peeters S.H."/>
            <person name="Heuer A."/>
            <person name="Rast P."/>
            <person name="Oberbeckmann S."/>
            <person name="Bunk B."/>
            <person name="Jeske O."/>
            <person name="Meyerdierks A."/>
            <person name="Storesund J.E."/>
            <person name="Kallscheuer N."/>
            <person name="Luecker S."/>
            <person name="Lage O.M."/>
            <person name="Pohl T."/>
            <person name="Merkel B.J."/>
            <person name="Hornburger P."/>
            <person name="Mueller R.-W."/>
            <person name="Bruemmer F."/>
            <person name="Labrenz M."/>
            <person name="Spormann A.M."/>
            <person name="Op Den Camp H."/>
            <person name="Overmann J."/>
            <person name="Amann R."/>
            <person name="Jetten M.S.M."/>
            <person name="Mascher T."/>
            <person name="Medema M.H."/>
            <person name="Devos D.P."/>
            <person name="Kaster A.-K."/>
            <person name="Ovreas L."/>
            <person name="Rohde M."/>
            <person name="Galperin M.Y."/>
            <person name="Jogler C."/>
        </authorList>
    </citation>
    <scope>NUCLEOTIDE SEQUENCE [LARGE SCALE GENOMIC DNA]</scope>
    <source>
        <strain evidence="1 2">Poly41</strain>
    </source>
</reference>
<dbReference type="Gene3D" id="3.20.20.80">
    <property type="entry name" value="Glycosidases"/>
    <property type="match status" value="1"/>
</dbReference>
<protein>
    <submittedName>
        <fullName evidence="1">Beta-porphyranase A</fullName>
        <ecNumber evidence="1">3.2.1.178</ecNumber>
    </submittedName>
</protein>
<evidence type="ECO:0000313" key="2">
    <source>
        <dbReference type="Proteomes" id="UP000319143"/>
    </source>
</evidence>
<dbReference type="SUPFAM" id="SSF51445">
    <property type="entry name" value="(Trans)glycosidases"/>
    <property type="match status" value="1"/>
</dbReference>
<dbReference type="CDD" id="cd21510">
    <property type="entry name" value="agarase_cat"/>
    <property type="match status" value="1"/>
</dbReference>
<keyword evidence="1" id="KW-0326">Glycosidase</keyword>
<keyword evidence="2" id="KW-1185">Reference proteome</keyword>
<dbReference type="EMBL" id="SJPV01000013">
    <property type="protein sequence ID" value="TWU32164.1"/>
    <property type="molecule type" value="Genomic_DNA"/>
</dbReference>
<organism evidence="1 2">
    <name type="scientific">Novipirellula artificiosorum</name>
    <dbReference type="NCBI Taxonomy" id="2528016"/>
    <lineage>
        <taxon>Bacteria</taxon>
        <taxon>Pseudomonadati</taxon>
        <taxon>Planctomycetota</taxon>
        <taxon>Planctomycetia</taxon>
        <taxon>Pirellulales</taxon>
        <taxon>Pirellulaceae</taxon>
        <taxon>Novipirellula</taxon>
    </lineage>
</organism>
<gene>
    <name evidence="1" type="ORF">Poly41_56490</name>
</gene>
<dbReference type="InterPro" id="IPR017853">
    <property type="entry name" value="GH"/>
</dbReference>
<dbReference type="AlphaFoldDB" id="A0A5C6D8Q1"/>
<dbReference type="Proteomes" id="UP000319143">
    <property type="component" value="Unassembled WGS sequence"/>
</dbReference>
<accession>A0A5C6D8Q1</accession>
<comment type="caution">
    <text evidence="1">The sequence shown here is derived from an EMBL/GenBank/DDBJ whole genome shotgun (WGS) entry which is preliminary data.</text>
</comment>
<dbReference type="GO" id="GO:0016798">
    <property type="term" value="F:hydrolase activity, acting on glycosyl bonds"/>
    <property type="evidence" value="ECO:0007669"/>
    <property type="project" value="UniProtKB-KW"/>
</dbReference>
<proteinExistence type="predicted"/>
<keyword evidence="1" id="KW-0378">Hydrolase</keyword>
<dbReference type="EC" id="3.2.1.178" evidence="1"/>
<name>A0A5C6D8Q1_9BACT</name>